<evidence type="ECO:0000256" key="4">
    <source>
        <dbReference type="ARBA" id="ARBA00022475"/>
    </source>
</evidence>
<dbReference type="InterPro" id="IPR012160">
    <property type="entry name" value="LtaS-like"/>
</dbReference>
<feature type="binding site" evidence="9">
    <location>
        <position position="404"/>
    </location>
    <ligand>
        <name>substrate</name>
    </ligand>
</feature>
<name>A0A1M6EW53_9FIRM</name>
<dbReference type="PIRSF" id="PIRSF005091">
    <property type="entry name" value="Mmb_sulf_HI1246"/>
    <property type="match status" value="1"/>
</dbReference>
<accession>A0A1M6EW53</accession>
<keyword evidence="9" id="KW-0479">Metal-binding</keyword>
<dbReference type="OrthoDB" id="5901192at2"/>
<evidence type="ECO:0000256" key="9">
    <source>
        <dbReference type="PIRSR" id="PIRSR005091-2"/>
    </source>
</evidence>
<feature type="transmembrane region" description="Helical" evidence="11">
    <location>
        <begin position="60"/>
        <end position="81"/>
    </location>
</feature>
<dbReference type="GO" id="GO:0016740">
    <property type="term" value="F:transferase activity"/>
    <property type="evidence" value="ECO:0007669"/>
    <property type="project" value="UniProtKB-KW"/>
</dbReference>
<dbReference type="GO" id="GO:0046872">
    <property type="term" value="F:metal ion binding"/>
    <property type="evidence" value="ECO:0007669"/>
    <property type="project" value="UniProtKB-KW"/>
</dbReference>
<dbReference type="GO" id="GO:0005886">
    <property type="term" value="C:plasma membrane"/>
    <property type="evidence" value="ECO:0007669"/>
    <property type="project" value="UniProtKB-SubCell"/>
</dbReference>
<dbReference type="PANTHER" id="PTHR47371">
    <property type="entry name" value="LIPOTEICHOIC ACID SYNTHASE"/>
    <property type="match status" value="1"/>
</dbReference>
<dbReference type="PANTHER" id="PTHR47371:SF3">
    <property type="entry name" value="PHOSPHOGLYCEROL TRANSFERASE I"/>
    <property type="match status" value="1"/>
</dbReference>
<protein>
    <submittedName>
        <fullName evidence="13">Phosphoglycerol transferase MdoB</fullName>
    </submittedName>
</protein>
<feature type="binding site" evidence="10">
    <location>
        <position position="465"/>
    </location>
    <ligand>
        <name>Mn(2+)</name>
        <dbReference type="ChEBI" id="CHEBI:29035"/>
    </ligand>
</feature>
<feature type="binding site" evidence="10">
    <location>
        <position position="291"/>
    </location>
    <ligand>
        <name>Mn(2+)</name>
        <dbReference type="ChEBI" id="CHEBI:29035"/>
    </ligand>
</feature>
<evidence type="ECO:0000259" key="12">
    <source>
        <dbReference type="Pfam" id="PF00884"/>
    </source>
</evidence>
<keyword evidence="14" id="KW-1185">Reference proteome</keyword>
<evidence type="ECO:0000256" key="11">
    <source>
        <dbReference type="SAM" id="Phobius"/>
    </source>
</evidence>
<evidence type="ECO:0000256" key="5">
    <source>
        <dbReference type="ARBA" id="ARBA00022692"/>
    </source>
</evidence>
<dbReference type="EMBL" id="FQZS01000010">
    <property type="protein sequence ID" value="SHI89662.1"/>
    <property type="molecule type" value="Genomic_DNA"/>
</dbReference>
<dbReference type="AlphaFoldDB" id="A0A1M6EW53"/>
<evidence type="ECO:0000313" key="13">
    <source>
        <dbReference type="EMBL" id="SHI89662.1"/>
    </source>
</evidence>
<feature type="transmembrane region" description="Helical" evidence="11">
    <location>
        <begin position="29"/>
        <end position="48"/>
    </location>
</feature>
<keyword evidence="9" id="KW-0464">Manganese</keyword>
<evidence type="ECO:0000256" key="1">
    <source>
        <dbReference type="ARBA" id="ARBA00004651"/>
    </source>
</evidence>
<feature type="domain" description="Sulfatase N-terminal" evidence="12">
    <location>
        <begin position="241"/>
        <end position="530"/>
    </location>
</feature>
<evidence type="ECO:0000256" key="8">
    <source>
        <dbReference type="PIRSR" id="PIRSR005091-1"/>
    </source>
</evidence>
<dbReference type="Proteomes" id="UP000184442">
    <property type="component" value="Unassembled WGS sequence"/>
</dbReference>
<feature type="active site" evidence="8">
    <location>
        <position position="291"/>
    </location>
</feature>
<keyword evidence="7 11" id="KW-0472">Membrane</keyword>
<evidence type="ECO:0000256" key="10">
    <source>
        <dbReference type="PIRSR" id="PIRSR005091-3"/>
    </source>
</evidence>
<dbReference type="Pfam" id="PF00884">
    <property type="entry name" value="Sulfatase"/>
    <property type="match status" value="1"/>
</dbReference>
<dbReference type="STRING" id="1122184.SAMN02745176_01734"/>
<dbReference type="CDD" id="cd16015">
    <property type="entry name" value="LTA_synthase"/>
    <property type="match status" value="1"/>
</dbReference>
<comment type="pathway">
    <text evidence="2">Cell wall biogenesis; lipoteichoic acid biosynthesis.</text>
</comment>
<gene>
    <name evidence="13" type="ORF">SAMN02745176_01734</name>
</gene>
<dbReference type="SUPFAM" id="SSF53649">
    <property type="entry name" value="Alkaline phosphatase-like"/>
    <property type="match status" value="1"/>
</dbReference>
<dbReference type="InterPro" id="IPR000917">
    <property type="entry name" value="Sulfatase_N"/>
</dbReference>
<feature type="transmembrane region" description="Helical" evidence="11">
    <location>
        <begin position="143"/>
        <end position="164"/>
    </location>
</feature>
<keyword evidence="13" id="KW-0808">Transferase</keyword>
<reference evidence="13 14" key="1">
    <citation type="submission" date="2016-11" db="EMBL/GenBank/DDBJ databases">
        <authorList>
            <person name="Jaros S."/>
            <person name="Januszkiewicz K."/>
            <person name="Wedrychowicz H."/>
        </authorList>
    </citation>
    <scope>NUCLEOTIDE SEQUENCE [LARGE SCALE GENOMIC DNA]</scope>
    <source>
        <strain evidence="13 14">DSM 19022</strain>
    </source>
</reference>
<dbReference type="RefSeq" id="WP_073025814.1">
    <property type="nucleotide sequence ID" value="NZ_FQZS01000010.1"/>
</dbReference>
<dbReference type="InterPro" id="IPR017850">
    <property type="entry name" value="Alkaline_phosphatase_core_sf"/>
</dbReference>
<comment type="similarity">
    <text evidence="3">Belongs to the LTA synthase family.</text>
</comment>
<dbReference type="Gene3D" id="3.40.720.10">
    <property type="entry name" value="Alkaline Phosphatase, subunit A"/>
    <property type="match status" value="1"/>
</dbReference>
<dbReference type="Gene3D" id="3.30.1120.170">
    <property type="match status" value="1"/>
</dbReference>
<evidence type="ECO:0000256" key="2">
    <source>
        <dbReference type="ARBA" id="ARBA00004936"/>
    </source>
</evidence>
<evidence type="ECO:0000256" key="7">
    <source>
        <dbReference type="ARBA" id="ARBA00023136"/>
    </source>
</evidence>
<keyword evidence="6 11" id="KW-1133">Transmembrane helix</keyword>
<organism evidence="13 14">
    <name type="scientific">Lutispora thermophila DSM 19022</name>
    <dbReference type="NCBI Taxonomy" id="1122184"/>
    <lineage>
        <taxon>Bacteria</taxon>
        <taxon>Bacillati</taxon>
        <taxon>Bacillota</taxon>
        <taxon>Clostridia</taxon>
        <taxon>Lutisporales</taxon>
        <taxon>Lutisporaceae</taxon>
        <taxon>Lutispora</taxon>
    </lineage>
</organism>
<keyword evidence="4" id="KW-1003">Cell membrane</keyword>
<feature type="binding site" evidence="10">
    <location>
        <position position="249"/>
    </location>
    <ligand>
        <name>Mn(2+)</name>
        <dbReference type="ChEBI" id="CHEBI:29035"/>
    </ligand>
</feature>
<evidence type="ECO:0000256" key="3">
    <source>
        <dbReference type="ARBA" id="ARBA00009983"/>
    </source>
</evidence>
<feature type="binding site" evidence="10">
    <location>
        <position position="464"/>
    </location>
    <ligand>
        <name>Mn(2+)</name>
        <dbReference type="ChEBI" id="CHEBI:29035"/>
    </ligand>
</feature>
<feature type="transmembrane region" description="Helical" evidence="11">
    <location>
        <begin position="93"/>
        <end position="122"/>
    </location>
</feature>
<sequence>MMVIVSIFSIVMIAKLMYFNNLIGGKIYSIKGLVISSIGALLILLCLMPIIKSKWRMRSLLMLDIVITFIIVSNLLFYRYFNDIITLPIITQIILVGSVSSSVVSLIHISDILFFADFLLLVPAFRLAKYNSQGVKLNRITSIFASIALFTVGLALSYYGVLMLDKNQPNILTTFYDKAYIAQHIGLLNYHAIDAFKFFKEEIEKNNTLSEDERNKIKLWFKEKKDSLEHNPRFFGTGKGKNVIVVQVEALQGFVIGKKINGMDITPNLNKLIERSIYFNNYYCETSVGGTSDAEFLANTSLFPLKTGAVYMKYPGNYYYSLPKVLKEQGYDTYAMHAYKPGFWNRSVMYPSLGFDEYLNRNHYDHDEVIGMGLSDKSFFRQSLDYLKNVKEPYYAFMVTLTSHYPYDNTKAYNNVLNVGELKGTFLGNYLEAIHYADASLGYLIDRLEEEGLMDNTILAIYGDHHAVSKDKKDELANFLDIDDMNDYMWVKLQKVPLIIHLPGDEGAGIRTIAGGGVDLMPTLINIMGIDSNSIPMMGRDLLNSDEGIAVMRNGYFVDDRYLCLTADGAAFDINTGEPYLIENLKDKIDKILIELDISEKIIENDLIEEIVDYLSNVN</sequence>
<keyword evidence="5 11" id="KW-0812">Transmembrane</keyword>
<proteinExistence type="inferred from homology"/>
<dbReference type="InterPro" id="IPR050448">
    <property type="entry name" value="OpgB/LTA_synthase_biosynth"/>
</dbReference>
<comment type="subcellular location">
    <subcellularLocation>
        <location evidence="1">Cell membrane</location>
        <topology evidence="1">Multi-pass membrane protein</topology>
    </subcellularLocation>
</comment>
<evidence type="ECO:0000256" key="6">
    <source>
        <dbReference type="ARBA" id="ARBA00022989"/>
    </source>
</evidence>
<evidence type="ECO:0000313" key="14">
    <source>
        <dbReference type="Proteomes" id="UP000184442"/>
    </source>
</evidence>